<dbReference type="EMBL" id="DS113386">
    <property type="protein sequence ID" value="EAY08063.1"/>
    <property type="molecule type" value="Genomic_DNA"/>
</dbReference>
<dbReference type="PANTHER" id="PTHR24159:SF5">
    <property type="entry name" value="ANK_REP_REGION DOMAIN-CONTAINING PROTEIN"/>
    <property type="match status" value="1"/>
</dbReference>
<reference evidence="1" key="2">
    <citation type="journal article" date="2007" name="Science">
        <title>Draft genome sequence of the sexually transmitted pathogen Trichomonas vaginalis.</title>
        <authorList>
            <person name="Carlton J.M."/>
            <person name="Hirt R.P."/>
            <person name="Silva J.C."/>
            <person name="Delcher A.L."/>
            <person name="Schatz M."/>
            <person name="Zhao Q."/>
            <person name="Wortman J.R."/>
            <person name="Bidwell S.L."/>
            <person name="Alsmark U.C.M."/>
            <person name="Besteiro S."/>
            <person name="Sicheritz-Ponten T."/>
            <person name="Noel C.J."/>
            <person name="Dacks J.B."/>
            <person name="Foster P.G."/>
            <person name="Simillion C."/>
            <person name="Van de Peer Y."/>
            <person name="Miranda-Saavedra D."/>
            <person name="Barton G.J."/>
            <person name="Westrop G.D."/>
            <person name="Mueller S."/>
            <person name="Dessi D."/>
            <person name="Fiori P.L."/>
            <person name="Ren Q."/>
            <person name="Paulsen I."/>
            <person name="Zhang H."/>
            <person name="Bastida-Corcuera F.D."/>
            <person name="Simoes-Barbosa A."/>
            <person name="Brown M.T."/>
            <person name="Hayes R.D."/>
            <person name="Mukherjee M."/>
            <person name="Okumura C.Y."/>
            <person name="Schneider R."/>
            <person name="Smith A.J."/>
            <person name="Vanacova S."/>
            <person name="Villalvazo M."/>
            <person name="Haas B.J."/>
            <person name="Pertea M."/>
            <person name="Feldblyum T.V."/>
            <person name="Utterback T.R."/>
            <person name="Shu C.L."/>
            <person name="Osoegawa K."/>
            <person name="de Jong P.J."/>
            <person name="Hrdy I."/>
            <person name="Horvathova L."/>
            <person name="Zubacova Z."/>
            <person name="Dolezal P."/>
            <person name="Malik S.B."/>
            <person name="Logsdon J.M. Jr."/>
            <person name="Henze K."/>
            <person name="Gupta A."/>
            <person name="Wang C.C."/>
            <person name="Dunne R.L."/>
            <person name="Upcroft J.A."/>
            <person name="Upcroft P."/>
            <person name="White O."/>
            <person name="Salzberg S.L."/>
            <person name="Tang P."/>
            <person name="Chiu C.-H."/>
            <person name="Lee Y.-S."/>
            <person name="Embley T.M."/>
            <person name="Coombs G.H."/>
            <person name="Mottram J.C."/>
            <person name="Tachezy J."/>
            <person name="Fraser-Liggett C.M."/>
            <person name="Johnson P.J."/>
        </authorList>
    </citation>
    <scope>NUCLEOTIDE SEQUENCE [LARGE SCALE GENOMIC DNA]</scope>
    <source>
        <strain evidence="1">G3</strain>
    </source>
</reference>
<evidence type="ECO:0000313" key="2">
    <source>
        <dbReference type="Proteomes" id="UP000001542"/>
    </source>
</evidence>
<proteinExistence type="predicted"/>
<evidence type="ECO:0000313" key="1">
    <source>
        <dbReference type="EMBL" id="EAY08063.1"/>
    </source>
</evidence>
<dbReference type="VEuPathDB" id="TrichDB:TVAG_463430"/>
<dbReference type="AlphaFoldDB" id="A2EH15"/>
<accession>A2EH15</accession>
<dbReference type="KEGG" id="tva:4765959"/>
<dbReference type="Proteomes" id="UP000001542">
    <property type="component" value="Unassembled WGS sequence"/>
</dbReference>
<name>A2EH15_TRIV3</name>
<sequence>MEAKSDSKQSTNQSCQGDCDITSNGLFKYPSQASKMIQDINHNNILQLSSQIIDLIKNNKIPIKMALYLIDNFSKIRIADLELFAELYKKISNEFSLIIKPENDKLALLLYNNGLKFKNFDPKLKQDENQNMNQIRQSPDLIAERIYFGNFDGAANLLSNGANINATYNLLHFISINIL</sequence>
<evidence type="ECO:0008006" key="3">
    <source>
        <dbReference type="Google" id="ProtNLM"/>
    </source>
</evidence>
<reference evidence="1" key="1">
    <citation type="submission" date="2006-10" db="EMBL/GenBank/DDBJ databases">
        <authorList>
            <person name="Amadeo P."/>
            <person name="Zhao Q."/>
            <person name="Wortman J."/>
            <person name="Fraser-Liggett C."/>
            <person name="Carlton J."/>
        </authorList>
    </citation>
    <scope>NUCLEOTIDE SEQUENCE</scope>
    <source>
        <strain evidence="1">G3</strain>
    </source>
</reference>
<protein>
    <recommendedName>
        <fullName evidence="3">DUF3447 domain-containing protein</fullName>
    </recommendedName>
</protein>
<dbReference type="InParanoid" id="A2EH15"/>
<gene>
    <name evidence="1" type="ORF">TVAG_463430</name>
</gene>
<dbReference type="RefSeq" id="XP_001320286.1">
    <property type="nucleotide sequence ID" value="XM_001320251.1"/>
</dbReference>
<dbReference type="VEuPathDB" id="TrichDB:TVAGG3_0077860"/>
<dbReference type="PANTHER" id="PTHR24159">
    <property type="match status" value="1"/>
</dbReference>
<keyword evidence="2" id="KW-1185">Reference proteome</keyword>
<organism evidence="1 2">
    <name type="scientific">Trichomonas vaginalis (strain ATCC PRA-98 / G3)</name>
    <dbReference type="NCBI Taxonomy" id="412133"/>
    <lineage>
        <taxon>Eukaryota</taxon>
        <taxon>Metamonada</taxon>
        <taxon>Parabasalia</taxon>
        <taxon>Trichomonadida</taxon>
        <taxon>Trichomonadidae</taxon>
        <taxon>Trichomonas</taxon>
    </lineage>
</organism>